<comment type="similarity">
    <text evidence="8">Belongs to the IWS1 family.</text>
</comment>
<dbReference type="Gene3D" id="1.20.930.10">
    <property type="entry name" value="Conserved domain common to transcription factors TFIIS, elongin A, CRSP70"/>
    <property type="match status" value="1"/>
</dbReference>
<feature type="compositionally biased region" description="Low complexity" evidence="10">
    <location>
        <begin position="11"/>
        <end position="22"/>
    </location>
</feature>
<feature type="compositionally biased region" description="Basic and acidic residues" evidence="10">
    <location>
        <begin position="47"/>
        <end position="57"/>
    </location>
</feature>
<keyword evidence="3" id="KW-0509">mRNA transport</keyword>
<evidence type="ECO:0000256" key="1">
    <source>
        <dbReference type="ARBA" id="ARBA00022448"/>
    </source>
</evidence>
<feature type="compositionally biased region" description="Acidic residues" evidence="10">
    <location>
        <begin position="70"/>
        <end position="86"/>
    </location>
</feature>
<dbReference type="Pfam" id="PF08711">
    <property type="entry name" value="Med26"/>
    <property type="match status" value="1"/>
</dbReference>
<evidence type="ECO:0000256" key="5">
    <source>
        <dbReference type="ARBA" id="ARBA00023163"/>
    </source>
</evidence>
<organism evidence="12 13">
    <name type="scientific">Gnathostoma spinigerum</name>
    <dbReference type="NCBI Taxonomy" id="75299"/>
    <lineage>
        <taxon>Eukaryota</taxon>
        <taxon>Metazoa</taxon>
        <taxon>Ecdysozoa</taxon>
        <taxon>Nematoda</taxon>
        <taxon>Chromadorea</taxon>
        <taxon>Rhabditida</taxon>
        <taxon>Spirurina</taxon>
        <taxon>Gnathostomatomorpha</taxon>
        <taxon>Gnathostomatoidea</taxon>
        <taxon>Gnathostomatidae</taxon>
        <taxon>Gnathostoma</taxon>
    </lineage>
</organism>
<protein>
    <recommendedName>
        <fullName evidence="11">TFIIS N-terminal domain-containing protein</fullName>
    </recommendedName>
</protein>
<feature type="compositionally biased region" description="Acidic residues" evidence="10">
    <location>
        <begin position="192"/>
        <end position="209"/>
    </location>
</feature>
<feature type="compositionally biased region" description="Low complexity" evidence="10">
    <location>
        <begin position="182"/>
        <end position="191"/>
    </location>
</feature>
<comment type="subcellular location">
    <subcellularLocation>
        <location evidence="9">Nucleus</location>
    </subcellularLocation>
</comment>
<sequence length="408" mass="46055">MDENEETNIASVSPSPSPIESSCGDALSPVPDEDKLSNEPLSPQDSPSDKESSRDNEGNGDADSPPLSPQEEDDVKEENAEDVEHEFEEKNGGSDGEKLLGDEEENIASPSGTGDGDDSNSPGPSKRRRIVMSSDDENDDMENEKNHSDSEAVKEGGDEGGVGELMANIFGDESDDDDASHQGNNDENVQQNEDDESHYERNEDEEEDDGRTWDFDVMLREKKAERRKKRRRRRDGSIDLQSDADENIKMLVEAMKAAAKDDRHSNMERKPALQKRKMLHFVKAQLIKKDLQEALIDNGMMSAVSEWLAPLPDKSLPALEIRTELLRLLEAFPLEQSVLKQSGLGRAVMLLYKHPREIRENKVVAQKLITEWARPIFQLDSDYRSMTKDEREQRDYAQIPEAKRKMMR</sequence>
<dbReference type="InterPro" id="IPR035441">
    <property type="entry name" value="TFIIS/LEDGF_dom_sf"/>
</dbReference>
<keyword evidence="7 9" id="KW-0539">Nucleus</keyword>
<dbReference type="Proteomes" id="UP001608902">
    <property type="component" value="Unassembled WGS sequence"/>
</dbReference>
<evidence type="ECO:0000313" key="12">
    <source>
        <dbReference type="EMBL" id="MFH4982937.1"/>
    </source>
</evidence>
<evidence type="ECO:0000256" key="6">
    <source>
        <dbReference type="ARBA" id="ARBA00023187"/>
    </source>
</evidence>
<accession>A0ABD6F114</accession>
<proteinExistence type="inferred from homology"/>
<dbReference type="PANTHER" id="PTHR46010:SF1">
    <property type="entry name" value="PROTEIN IWS1 HOMOLOG"/>
    <property type="match status" value="1"/>
</dbReference>
<dbReference type="EMBL" id="JBGFUD010010531">
    <property type="protein sequence ID" value="MFH4982937.1"/>
    <property type="molecule type" value="Genomic_DNA"/>
</dbReference>
<dbReference type="GO" id="GO:0006397">
    <property type="term" value="P:mRNA processing"/>
    <property type="evidence" value="ECO:0007669"/>
    <property type="project" value="UniProtKB-KW"/>
</dbReference>
<keyword evidence="13" id="KW-1185">Reference proteome</keyword>
<keyword evidence="1" id="KW-0813">Transport</keyword>
<evidence type="ECO:0000256" key="2">
    <source>
        <dbReference type="ARBA" id="ARBA00022664"/>
    </source>
</evidence>
<keyword evidence="5" id="KW-0804">Transcription</keyword>
<dbReference type="PROSITE" id="PS51319">
    <property type="entry name" value="TFIIS_N"/>
    <property type="match status" value="1"/>
</dbReference>
<evidence type="ECO:0000256" key="3">
    <source>
        <dbReference type="ARBA" id="ARBA00022816"/>
    </source>
</evidence>
<reference evidence="12 13" key="1">
    <citation type="submission" date="2024-08" db="EMBL/GenBank/DDBJ databases">
        <title>Gnathostoma spinigerum genome.</title>
        <authorList>
            <person name="Gonzalez-Bertolin B."/>
            <person name="Monzon S."/>
            <person name="Zaballos A."/>
            <person name="Jimenez P."/>
            <person name="Dekumyoy P."/>
            <person name="Varona S."/>
            <person name="Cuesta I."/>
            <person name="Sumanam S."/>
            <person name="Adisakwattana P."/>
            <person name="Gasser R.B."/>
            <person name="Hernandez-Gonzalez A."/>
            <person name="Young N.D."/>
            <person name="Perteguer M.J."/>
        </authorList>
    </citation>
    <scope>NUCLEOTIDE SEQUENCE [LARGE SCALE GENOMIC DNA]</scope>
    <source>
        <strain evidence="12">AL3</strain>
        <tissue evidence="12">Liver</tissue>
    </source>
</reference>
<dbReference type="InterPro" id="IPR017923">
    <property type="entry name" value="TFIIS_N"/>
</dbReference>
<name>A0ABD6F114_9BILA</name>
<dbReference type="FunFam" id="1.20.930.10:FF:000001">
    <property type="entry name" value="IWS1, SUPT6H interacting protein"/>
    <property type="match status" value="1"/>
</dbReference>
<keyword evidence="4" id="KW-0805">Transcription regulation</keyword>
<dbReference type="InterPro" id="IPR051037">
    <property type="entry name" value="RNAPII_TF_IWS1"/>
</dbReference>
<evidence type="ECO:0000256" key="10">
    <source>
        <dbReference type="SAM" id="MobiDB-lite"/>
    </source>
</evidence>
<evidence type="ECO:0000256" key="7">
    <source>
        <dbReference type="ARBA" id="ARBA00023242"/>
    </source>
</evidence>
<dbReference type="PANTHER" id="PTHR46010">
    <property type="entry name" value="PROTEIN IWS1 HOMOLOG"/>
    <property type="match status" value="1"/>
</dbReference>
<dbReference type="GO" id="GO:0005634">
    <property type="term" value="C:nucleus"/>
    <property type="evidence" value="ECO:0007669"/>
    <property type="project" value="UniProtKB-SubCell"/>
</dbReference>
<feature type="domain" description="TFIIS N-terminal" evidence="11">
    <location>
        <begin position="302"/>
        <end position="379"/>
    </location>
</feature>
<keyword evidence="2" id="KW-0507">mRNA processing</keyword>
<evidence type="ECO:0000256" key="9">
    <source>
        <dbReference type="PROSITE-ProRule" id="PRU00649"/>
    </source>
</evidence>
<feature type="region of interest" description="Disordered" evidence="10">
    <location>
        <begin position="1"/>
        <end position="210"/>
    </location>
</feature>
<feature type="compositionally biased region" description="Basic and acidic residues" evidence="10">
    <location>
        <begin position="143"/>
        <end position="157"/>
    </location>
</feature>
<evidence type="ECO:0000256" key="4">
    <source>
        <dbReference type="ARBA" id="ARBA00023015"/>
    </source>
</evidence>
<evidence type="ECO:0000256" key="8">
    <source>
        <dbReference type="ARBA" id="ARBA00037992"/>
    </source>
</evidence>
<gene>
    <name evidence="12" type="ORF">AB6A40_009646</name>
</gene>
<feature type="region of interest" description="Disordered" evidence="10">
    <location>
        <begin position="388"/>
        <end position="408"/>
    </location>
</feature>
<dbReference type="GO" id="GO:0051028">
    <property type="term" value="P:mRNA transport"/>
    <property type="evidence" value="ECO:0007669"/>
    <property type="project" value="UniProtKB-KW"/>
</dbReference>
<keyword evidence="6" id="KW-0508">mRNA splicing</keyword>
<comment type="caution">
    <text evidence="12">The sequence shown here is derived from an EMBL/GenBank/DDBJ whole genome shotgun (WGS) entry which is preliminary data.</text>
</comment>
<evidence type="ECO:0000313" key="13">
    <source>
        <dbReference type="Proteomes" id="UP001608902"/>
    </source>
</evidence>
<dbReference type="AlphaFoldDB" id="A0ABD6F114"/>
<evidence type="ECO:0000259" key="11">
    <source>
        <dbReference type="PROSITE" id="PS51319"/>
    </source>
</evidence>
<dbReference type="GO" id="GO:0008380">
    <property type="term" value="P:RNA splicing"/>
    <property type="evidence" value="ECO:0007669"/>
    <property type="project" value="UniProtKB-KW"/>
</dbReference>
<feature type="compositionally biased region" description="Basic and acidic residues" evidence="10">
    <location>
        <begin position="87"/>
        <end position="101"/>
    </location>
</feature>